<organism evidence="1 2">
    <name type="scientific">Trueperella abortisuis</name>
    <dbReference type="NCBI Taxonomy" id="445930"/>
    <lineage>
        <taxon>Bacteria</taxon>
        <taxon>Bacillati</taxon>
        <taxon>Actinomycetota</taxon>
        <taxon>Actinomycetes</taxon>
        <taxon>Actinomycetales</taxon>
        <taxon>Actinomycetaceae</taxon>
        <taxon>Trueperella</taxon>
    </lineage>
</organism>
<dbReference type="EMBL" id="JAUSQL010000001">
    <property type="protein sequence ID" value="MDP9832815.1"/>
    <property type="molecule type" value="Genomic_DNA"/>
</dbReference>
<accession>A0ABT9PL12</accession>
<dbReference type="Proteomes" id="UP001230145">
    <property type="component" value="Unassembled WGS sequence"/>
</dbReference>
<dbReference type="RefSeq" id="WP_278787592.1">
    <property type="nucleotide sequence ID" value="NZ_JAUSQL010000001.1"/>
</dbReference>
<comment type="caution">
    <text evidence="1">The sequence shown here is derived from an EMBL/GenBank/DDBJ whole genome shotgun (WGS) entry which is preliminary data.</text>
</comment>
<keyword evidence="2" id="KW-1185">Reference proteome</keyword>
<protein>
    <recommendedName>
        <fullName evidence="3">Nucleotide modification associated domain-containing protein</fullName>
    </recommendedName>
</protein>
<evidence type="ECO:0000313" key="1">
    <source>
        <dbReference type="EMBL" id="MDP9832815.1"/>
    </source>
</evidence>
<proteinExistence type="predicted"/>
<sequence length="100" mass="11681">MSNATRREMETTRTEKDLKKTVKVRGNMMPLGEWIIATRWAWNYDRNEMGYQAFLYRYATDERGPQAPIRMEVTSADDFEDFHTQAEAGAWAMGMILAHD</sequence>
<gene>
    <name evidence="1" type="ORF">J2S45_001494</name>
</gene>
<name>A0ABT9PL12_9ACTO</name>
<evidence type="ECO:0008006" key="3">
    <source>
        <dbReference type="Google" id="ProtNLM"/>
    </source>
</evidence>
<reference evidence="1 2" key="1">
    <citation type="submission" date="2023-07" db="EMBL/GenBank/DDBJ databases">
        <title>Sequencing the genomes of 1000 actinobacteria strains.</title>
        <authorList>
            <person name="Klenk H.-P."/>
        </authorList>
    </citation>
    <scope>NUCLEOTIDE SEQUENCE [LARGE SCALE GENOMIC DNA]</scope>
    <source>
        <strain evidence="1 2">DSM 19515</strain>
    </source>
</reference>
<evidence type="ECO:0000313" key="2">
    <source>
        <dbReference type="Proteomes" id="UP001230145"/>
    </source>
</evidence>